<keyword evidence="3" id="KW-1185">Reference proteome</keyword>
<evidence type="ECO:0000313" key="3">
    <source>
        <dbReference type="Proteomes" id="UP000256328"/>
    </source>
</evidence>
<dbReference type="AlphaFoldDB" id="A0A3D8RCG0"/>
<organism evidence="2 3">
    <name type="scientific">Coleophoma crateriformis</name>
    <dbReference type="NCBI Taxonomy" id="565419"/>
    <lineage>
        <taxon>Eukaryota</taxon>
        <taxon>Fungi</taxon>
        <taxon>Dikarya</taxon>
        <taxon>Ascomycota</taxon>
        <taxon>Pezizomycotina</taxon>
        <taxon>Leotiomycetes</taxon>
        <taxon>Helotiales</taxon>
        <taxon>Dermateaceae</taxon>
        <taxon>Coleophoma</taxon>
    </lineage>
</organism>
<protein>
    <submittedName>
        <fullName evidence="2">Uncharacterized protein</fullName>
    </submittedName>
</protein>
<evidence type="ECO:0000256" key="1">
    <source>
        <dbReference type="SAM" id="MobiDB-lite"/>
    </source>
</evidence>
<reference evidence="2 3" key="1">
    <citation type="journal article" date="2018" name="IMA Fungus">
        <title>IMA Genome-F 9: Draft genome sequence of Annulohypoxylon stygium, Aspergillus mulundensis, Berkeleyomyces basicola (syn. Thielaviopsis basicola), Ceratocystis smalleyi, two Cercospora beticola strains, Coleophoma cylindrospora, Fusarium fracticaudum, Phialophora cf. hyalina, and Morchella septimelata.</title>
        <authorList>
            <person name="Wingfield B.D."/>
            <person name="Bills G.F."/>
            <person name="Dong Y."/>
            <person name="Huang W."/>
            <person name="Nel W.J."/>
            <person name="Swalarsk-Parry B.S."/>
            <person name="Vaghefi N."/>
            <person name="Wilken P.M."/>
            <person name="An Z."/>
            <person name="de Beer Z.W."/>
            <person name="De Vos L."/>
            <person name="Chen L."/>
            <person name="Duong T.A."/>
            <person name="Gao Y."/>
            <person name="Hammerbacher A."/>
            <person name="Kikkert J.R."/>
            <person name="Li Y."/>
            <person name="Li H."/>
            <person name="Li K."/>
            <person name="Li Q."/>
            <person name="Liu X."/>
            <person name="Ma X."/>
            <person name="Naidoo K."/>
            <person name="Pethybridge S.J."/>
            <person name="Sun J."/>
            <person name="Steenkamp E.T."/>
            <person name="van der Nest M.A."/>
            <person name="van Wyk S."/>
            <person name="Wingfield M.J."/>
            <person name="Xiong C."/>
            <person name="Yue Q."/>
            <person name="Zhang X."/>
        </authorList>
    </citation>
    <scope>NUCLEOTIDE SEQUENCE [LARGE SCALE GENOMIC DNA]</scope>
    <source>
        <strain evidence="2 3">BP5796</strain>
    </source>
</reference>
<evidence type="ECO:0000313" key="2">
    <source>
        <dbReference type="EMBL" id="RDW71660.1"/>
    </source>
</evidence>
<dbReference type="Proteomes" id="UP000256328">
    <property type="component" value="Unassembled WGS sequence"/>
</dbReference>
<feature type="region of interest" description="Disordered" evidence="1">
    <location>
        <begin position="193"/>
        <end position="213"/>
    </location>
</feature>
<sequence>MTGITFIGHCDYIQSMTVAIYRRARGPSGVQMPMDAFEISEIELHPYLSYLQTVGKGLCPYSQPPDYGSPDPAALCSKRDGLEDIGAVPKPAVDMDSDLAVGRLDALRKGVDRSRRLIELPAAVVADHDPIAAVLPRQQHIFRREDALDPDLHRGAAPQPGNVHGPGVRVRIEGQEALVVRLRGDHLGRLLQHRKRQSGRRAKVVPPLVVPHP</sequence>
<dbReference type="EMBL" id="PDLN01000011">
    <property type="protein sequence ID" value="RDW71660.1"/>
    <property type="molecule type" value="Genomic_DNA"/>
</dbReference>
<gene>
    <name evidence="2" type="ORF">BP5796_07694</name>
</gene>
<name>A0A3D8RCG0_9HELO</name>
<dbReference type="OrthoDB" id="10367231at2759"/>
<feature type="compositionally biased region" description="Basic residues" evidence="1">
    <location>
        <begin position="193"/>
        <end position="203"/>
    </location>
</feature>
<comment type="caution">
    <text evidence="2">The sequence shown here is derived from an EMBL/GenBank/DDBJ whole genome shotgun (WGS) entry which is preliminary data.</text>
</comment>
<proteinExistence type="predicted"/>
<accession>A0A3D8RCG0</accession>